<gene>
    <name evidence="3" type="ORF">DGG96_17990</name>
    <name evidence="4" type="ORF">ELY20_15070</name>
</gene>
<dbReference type="Proteomes" id="UP000287374">
    <property type="component" value="Unassembled WGS sequence"/>
</dbReference>
<evidence type="ECO:0000313" key="5">
    <source>
        <dbReference type="Proteomes" id="UP000247152"/>
    </source>
</evidence>
<keyword evidence="1" id="KW-1133">Transmembrane helix</keyword>
<dbReference type="EMBL" id="QHJG01000039">
    <property type="protein sequence ID" value="PWY54268.1"/>
    <property type="molecule type" value="Genomic_DNA"/>
</dbReference>
<organism evidence="3 5">
    <name type="scientific">Legionella qingyii</name>
    <dbReference type="NCBI Taxonomy" id="2184757"/>
    <lineage>
        <taxon>Bacteria</taxon>
        <taxon>Pseudomonadati</taxon>
        <taxon>Pseudomonadota</taxon>
        <taxon>Gammaproteobacteria</taxon>
        <taxon>Legionellales</taxon>
        <taxon>Legionellaceae</taxon>
        <taxon>Legionella</taxon>
    </lineage>
</organism>
<feature type="transmembrane region" description="Helical" evidence="1">
    <location>
        <begin position="93"/>
        <end position="115"/>
    </location>
</feature>
<dbReference type="RefSeq" id="WP_110143923.1">
    <property type="nucleotide sequence ID" value="NZ_QHJG01000039.1"/>
</dbReference>
<sequence>MQSLKINCIMIIAIVLWASAYVGIRIGLTGYSPGALALLRFTVASLCMMIIYYSLGIKKRVIWKDRLQLLLAGMAGIGIYNICLNYGEQSVSAGIASFVMGLMPAMTILLSLVFLREKLARGVWFGIIISILGLALLTIGENTEPGIHQGIMAILVSALMGAILTIIQKRFVSVYHPVAIIAWVMWGGTLLLSIFLPDMLQQIRVAEIQTTAAVVYMGIFPATLAYLAWGYVLKYLSASNASITLYALPIVSTLMGFLLLNEQPSLLSLVGCSVTLLGAFIANRFQMRLSFAQERQLSN</sequence>
<feature type="domain" description="EamA" evidence="2">
    <location>
        <begin position="6"/>
        <end position="138"/>
    </location>
</feature>
<reference evidence="3 5" key="1">
    <citation type="submission" date="2018-05" db="EMBL/GenBank/DDBJ databases">
        <title>Legionella qingyii sp.nov., whole genome shotgun sequence.</title>
        <authorList>
            <person name="Wu H."/>
            <person name="Zhu Q."/>
            <person name="Hu C."/>
        </authorList>
    </citation>
    <scope>NUCLEOTIDE SEQUENCE [LARGE SCALE GENOMIC DNA]</scope>
    <source>
        <strain evidence="3 5">HEB18</strain>
    </source>
</reference>
<evidence type="ECO:0000313" key="3">
    <source>
        <dbReference type="EMBL" id="PWY54268.1"/>
    </source>
</evidence>
<dbReference type="EMBL" id="RZGX01000025">
    <property type="protein sequence ID" value="RUR20123.1"/>
    <property type="molecule type" value="Genomic_DNA"/>
</dbReference>
<feature type="domain" description="EamA" evidence="2">
    <location>
        <begin position="150"/>
        <end position="283"/>
    </location>
</feature>
<name>A0A317TYX1_9GAMM</name>
<feature type="transmembrane region" description="Helical" evidence="1">
    <location>
        <begin position="34"/>
        <end position="55"/>
    </location>
</feature>
<dbReference type="InterPro" id="IPR052756">
    <property type="entry name" value="Alkyne_AA_exporter"/>
</dbReference>
<evidence type="ECO:0000256" key="1">
    <source>
        <dbReference type="SAM" id="Phobius"/>
    </source>
</evidence>
<comment type="caution">
    <text evidence="3">The sequence shown here is derived from an EMBL/GenBank/DDBJ whole genome shotgun (WGS) entry which is preliminary data.</text>
</comment>
<reference evidence="4 6" key="2">
    <citation type="submission" date="2018-12" db="EMBL/GenBank/DDBJ databases">
        <title>Legionella sp,whole genome shotgun sequence.</title>
        <authorList>
            <person name="Wu H."/>
        </authorList>
    </citation>
    <scope>NUCLEOTIDE SEQUENCE [LARGE SCALE GENOMIC DNA]</scope>
    <source>
        <strain evidence="4">Km489</strain>
        <strain evidence="6">km489</strain>
    </source>
</reference>
<feature type="transmembrane region" description="Helical" evidence="1">
    <location>
        <begin position="174"/>
        <end position="196"/>
    </location>
</feature>
<feature type="transmembrane region" description="Helical" evidence="1">
    <location>
        <begin position="67"/>
        <end position="87"/>
    </location>
</feature>
<dbReference type="PANTHER" id="PTHR12715:SF4">
    <property type="entry name" value="EAMA DOMAIN-CONTAINING PROTEIN"/>
    <property type="match status" value="1"/>
</dbReference>
<dbReference type="Pfam" id="PF00892">
    <property type="entry name" value="EamA"/>
    <property type="match status" value="2"/>
</dbReference>
<evidence type="ECO:0000313" key="4">
    <source>
        <dbReference type="EMBL" id="RUR20123.1"/>
    </source>
</evidence>
<keyword evidence="1" id="KW-0472">Membrane</keyword>
<dbReference type="PANTHER" id="PTHR12715">
    <property type="entry name" value="TRANSPORTER, DRUG/METABOLITE EXPORTER FAMILY"/>
    <property type="match status" value="1"/>
</dbReference>
<dbReference type="Proteomes" id="UP000247152">
    <property type="component" value="Unassembled WGS sequence"/>
</dbReference>
<dbReference type="SUPFAM" id="SSF103481">
    <property type="entry name" value="Multidrug resistance efflux transporter EmrE"/>
    <property type="match status" value="2"/>
</dbReference>
<keyword evidence="6" id="KW-1185">Reference proteome</keyword>
<dbReference type="GO" id="GO:0016020">
    <property type="term" value="C:membrane"/>
    <property type="evidence" value="ECO:0007669"/>
    <property type="project" value="InterPro"/>
</dbReference>
<dbReference type="InterPro" id="IPR037185">
    <property type="entry name" value="EmrE-like"/>
</dbReference>
<protein>
    <submittedName>
        <fullName evidence="3">EamA family transporter</fullName>
    </submittedName>
    <submittedName>
        <fullName evidence="4">EamA/RhaT family transporter</fullName>
    </submittedName>
</protein>
<proteinExistence type="predicted"/>
<dbReference type="InterPro" id="IPR000620">
    <property type="entry name" value="EamA_dom"/>
</dbReference>
<feature type="transmembrane region" description="Helical" evidence="1">
    <location>
        <begin position="241"/>
        <end position="260"/>
    </location>
</feature>
<dbReference type="OrthoDB" id="9809509at2"/>
<feature type="transmembrane region" description="Helical" evidence="1">
    <location>
        <begin position="208"/>
        <end position="229"/>
    </location>
</feature>
<dbReference type="AlphaFoldDB" id="A0A317TYX1"/>
<feature type="transmembrane region" description="Helical" evidence="1">
    <location>
        <begin position="7"/>
        <end position="28"/>
    </location>
</feature>
<accession>A0A317TYX1</accession>
<evidence type="ECO:0000259" key="2">
    <source>
        <dbReference type="Pfam" id="PF00892"/>
    </source>
</evidence>
<feature type="transmembrane region" description="Helical" evidence="1">
    <location>
        <begin position="266"/>
        <end position="285"/>
    </location>
</feature>
<feature type="transmembrane region" description="Helical" evidence="1">
    <location>
        <begin position="122"/>
        <end position="140"/>
    </location>
</feature>
<keyword evidence="1" id="KW-0812">Transmembrane</keyword>
<evidence type="ECO:0000313" key="6">
    <source>
        <dbReference type="Proteomes" id="UP000287374"/>
    </source>
</evidence>
<feature type="transmembrane region" description="Helical" evidence="1">
    <location>
        <begin position="146"/>
        <end position="167"/>
    </location>
</feature>